<evidence type="ECO:0000313" key="3">
    <source>
        <dbReference type="EMBL" id="QSV10861.1"/>
    </source>
</evidence>
<keyword evidence="2" id="KW-0150">Chloroplast</keyword>
<reference evidence="3" key="2">
    <citation type="journal article" date="2021" name="Mitochondrial DNA Part B Resour">
        <title>The chloroplast genome of a unicellular green alga strain isolated from the rubber processing wastewater.</title>
        <authorList>
            <person name="Han B."/>
            <person name="Mu Y."/>
            <person name="Tan D."/>
            <person name="Ma S."/>
            <person name="Fu L."/>
            <person name="Sun X."/>
            <person name="Zhang J."/>
        </authorList>
    </citation>
    <scope>NUCLEOTIDE SEQUENCE</scope>
</reference>
<proteinExistence type="predicted"/>
<keyword evidence="1" id="KW-0812">Transmembrane</keyword>
<reference evidence="2" key="1">
    <citation type="journal article" date="1997" name="Proc. Natl. Acad. Sci. U.S.A.">
        <title>Complete nucleotide sequence of the chloroplast genome from the green alga Chlorella vulgaris: the existence of genes possibly involved in chloroplast division.</title>
        <authorList>
            <person name="Wakasugi T."/>
            <person name="Nagai T."/>
            <person name="Kapoor M."/>
            <person name="Sugita M."/>
            <person name="Ito M."/>
            <person name="Ito S."/>
            <person name="Tsudzuki J."/>
            <person name="Nakashima K."/>
            <person name="Tsudzuki T."/>
            <person name="Suzuki Y."/>
            <person name="Hamada A."/>
            <person name="Ohta T."/>
            <person name="Inamura A."/>
            <person name="Yoshinaga K."/>
            <person name="Sugiura M."/>
        </authorList>
    </citation>
    <scope>NUCLEOTIDE SEQUENCE</scope>
</reference>
<evidence type="ECO:0000256" key="1">
    <source>
        <dbReference type="SAM" id="Phobius"/>
    </source>
</evidence>
<feature type="transmembrane region" description="Helical" evidence="1">
    <location>
        <begin position="15"/>
        <end position="31"/>
    </location>
</feature>
<evidence type="ECO:0000313" key="2">
    <source>
        <dbReference type="EMBL" id="BAA57894.1"/>
    </source>
</evidence>
<keyword evidence="1" id="KW-1133">Transmembrane helix</keyword>
<dbReference type="AlphaFoldDB" id="V9H150"/>
<accession>V9H150</accession>
<dbReference type="RefSeq" id="NP_045819.1">
    <property type="nucleotide sequence ID" value="NC_001865.1"/>
</dbReference>
<organism evidence="2">
    <name type="scientific">Chlorella vulgaris</name>
    <name type="common">Green alga</name>
    <dbReference type="NCBI Taxonomy" id="3077"/>
    <lineage>
        <taxon>Eukaryota</taxon>
        <taxon>Viridiplantae</taxon>
        <taxon>Chlorophyta</taxon>
        <taxon>core chlorophytes</taxon>
        <taxon>Trebouxiophyceae</taxon>
        <taxon>Chlorellales</taxon>
        <taxon>Chlorellaceae</taxon>
        <taxon>Chlorella clade</taxon>
        <taxon>Chlorella</taxon>
    </lineage>
</organism>
<protein>
    <submittedName>
        <fullName evidence="2">Uncharacterized protein</fullName>
    </submittedName>
</protein>
<keyword evidence="2" id="KW-0934">Plastid</keyword>
<dbReference type="EMBL" id="AB001684">
    <property type="protein sequence ID" value="BAA57894.1"/>
    <property type="molecule type" value="Genomic_DNA"/>
</dbReference>
<name>V9H150_CHLVU</name>
<keyword evidence="1" id="KW-0472">Membrane</keyword>
<geneLocation type="chloroplast" evidence="2"/>
<dbReference type="EMBL" id="MT920676">
    <property type="protein sequence ID" value="QSV10861.1"/>
    <property type="molecule type" value="Genomic_DNA"/>
</dbReference>
<dbReference type="GeneID" id="1457423"/>
<sequence length="54" mass="7093">MEFRPEIFFWARNRIGFIFWIWYSRLLWFRFSNLNLNKKNRIKYSIYFIRFFSL</sequence>